<sequence length="1299" mass="141753">MRCFLLAAVASGAAALTCSYPTSPPIQAVLVADARCDNKIADICAIYASNCSLIPSREYSNDYTTFDGWDGIGNMTNYHQTTLKLSNSAYMDLSTLVLPNELVTLWFVNVTTLPLNQVKTPLPSTLRELVCRDTSFTDIPAVLPPSLTSLSMQGNTISDVSRTPRNLRLINFEGNSVKRVIQMDWTAATTVVLGSNPIETFANVQLSSRLTYIDIHDCPMTNFTVNYATFRALDALVPRTTSYSGFYATTSIFTSATSCAAINGTIRSLWAGKTKLTFNVCVVDGTAIVVGIAAGVVVIALLIVCIVRKRKQAQMPEYAYAAPPTVALPLSSSHQPFENRVLPENHGSEHCPSSSAQSTTRADKFDVPTAVSSETHIVLDVAPLRQHRLELGDVVVTSEKPLASGAFGECVVEYMDLGDLRNYLSNHAPGSYSWENKTTAIVSIVRGLVYLHTFSPPIIHRDLKSRNGTKLTDFGTSREVDDNTLTNGIGTYQWMAPEIILGTNYSVAADMYSFGVLLSEFSTHLVPYADCVNPNTNKAWNQQTILTKVTTGALRPTVDATQTPTWVCDLARAATAACPYSSITADYILVADSNCDARVAKTCSISPSTCVPQPLNYSDEYNAFDGIAGVGDMRKYPNEVMTIANATSMDLSKMQLPPSLNILQFQNIKSLGISQELYQLLIVVAAIIFFVPQGVWSDNSFVSIPSNIPSTVRIMAFQNNWITDFTNLPASGLTRVNFYGNSIKSVTNKDWSRLDFLSIGGNPVETFANVKLTSQLEFIDIKGCPITNFTVSADTFKALDVLPQWDQDTTNYKGFRVSQSIYTSTTACTAINGQIKSLWSGKTFYTFNVCVLGGSSTESPTSGGKNNGGTNAPTDSANNTSSSSSSSNTGLIIGLIVGGIVIIVLVVLLIKKRKKQSPATEYQYEYTPPEAQAWAAPTRASSQYMAPAPPASQRGSDHTYTASVTDTGPSEYKYPAPPLKYQPRISTGGSAEAPKTSTNGSGGLPTAHSVNSDSDVLLDVSALRNHKLELSDLVVLAEKPLASGAFGEVWLGSYGGDKVAVKRLKNQSPESVFQFIEEIKLLARMESDFIVQFVGASWRRPIDMECVVEYMDLGDLRNYLSKNSAEMFDWDQKCKSILSIVRGLVYLHTFSPPIIHRDLKSRNVLLDSKKGTKLTDFGSSREIDDETLTNGVGTYQWMAPEIVLGTKYTIAADIYSFGILLAEFSTHVVPYSDMINPSTNRPWNQQYIITKVTTGQLTPNFDSTHTPEWVREMALKCLQLDPEARPTSLQLVSTLQKLM</sequence>
<name>A0A1V9YVH2_ACHHY</name>
<dbReference type="GO" id="GO:0005524">
    <property type="term" value="F:ATP binding"/>
    <property type="evidence" value="ECO:0007669"/>
    <property type="project" value="InterPro"/>
</dbReference>
<dbReference type="Pfam" id="PF00069">
    <property type="entry name" value="Pkinase"/>
    <property type="match status" value="2"/>
</dbReference>
<evidence type="ECO:0000313" key="5">
    <source>
        <dbReference type="EMBL" id="OQR89799.1"/>
    </source>
</evidence>
<evidence type="ECO:0000259" key="4">
    <source>
        <dbReference type="PROSITE" id="PS50011"/>
    </source>
</evidence>
<keyword evidence="5" id="KW-0418">Kinase</keyword>
<dbReference type="InterPro" id="IPR032675">
    <property type="entry name" value="LRR_dom_sf"/>
</dbReference>
<reference evidence="5 6" key="1">
    <citation type="journal article" date="2014" name="Genome Biol. Evol.">
        <title>The secreted proteins of Achlya hypogyna and Thraustotheca clavata identify the ancestral oomycete secretome and reveal gene acquisitions by horizontal gene transfer.</title>
        <authorList>
            <person name="Misner I."/>
            <person name="Blouin N."/>
            <person name="Leonard G."/>
            <person name="Richards T.A."/>
            <person name="Lane C.E."/>
        </authorList>
    </citation>
    <scope>NUCLEOTIDE SEQUENCE [LARGE SCALE GENOMIC DNA]</scope>
    <source>
        <strain evidence="5 6">ATCC 48635</strain>
    </source>
</reference>
<feature type="compositionally biased region" description="Polar residues" evidence="1">
    <location>
        <begin position="958"/>
        <end position="968"/>
    </location>
</feature>
<dbReference type="PANTHER" id="PTHR44329">
    <property type="entry name" value="SERINE/THREONINE-PROTEIN KINASE TNNI3K-RELATED"/>
    <property type="match status" value="1"/>
</dbReference>
<dbReference type="SUPFAM" id="SSF56112">
    <property type="entry name" value="Protein kinase-like (PK-like)"/>
    <property type="match status" value="2"/>
</dbReference>
<dbReference type="Gene3D" id="3.80.10.10">
    <property type="entry name" value="Ribonuclease Inhibitor"/>
    <property type="match status" value="2"/>
</dbReference>
<dbReference type="PROSITE" id="PS50011">
    <property type="entry name" value="PROTEIN_KINASE_DOM"/>
    <property type="match status" value="2"/>
</dbReference>
<feature type="chain" id="PRO_5012415828" evidence="3">
    <location>
        <begin position="16"/>
        <end position="1299"/>
    </location>
</feature>
<dbReference type="PANTHER" id="PTHR44329:SF214">
    <property type="entry name" value="PROTEIN KINASE DOMAIN-CONTAINING PROTEIN"/>
    <property type="match status" value="1"/>
</dbReference>
<evidence type="ECO:0000313" key="6">
    <source>
        <dbReference type="Proteomes" id="UP000243579"/>
    </source>
</evidence>
<evidence type="ECO:0000256" key="1">
    <source>
        <dbReference type="SAM" id="MobiDB-lite"/>
    </source>
</evidence>
<feature type="region of interest" description="Disordered" evidence="1">
    <location>
        <begin position="856"/>
        <end position="886"/>
    </location>
</feature>
<feature type="transmembrane region" description="Helical" evidence="2">
    <location>
        <begin position="890"/>
        <end position="910"/>
    </location>
</feature>
<dbReference type="InterPro" id="IPR000719">
    <property type="entry name" value="Prot_kinase_dom"/>
</dbReference>
<keyword evidence="3" id="KW-0732">Signal</keyword>
<feature type="compositionally biased region" description="Polar residues" evidence="1">
    <location>
        <begin position="351"/>
        <end position="360"/>
    </location>
</feature>
<dbReference type="STRING" id="1202772.A0A1V9YVH2"/>
<protein>
    <submittedName>
        <fullName evidence="5">Protein kinase</fullName>
    </submittedName>
</protein>
<dbReference type="InterPro" id="IPR008271">
    <property type="entry name" value="Ser/Thr_kinase_AS"/>
</dbReference>
<dbReference type="EMBL" id="JNBR01000732">
    <property type="protein sequence ID" value="OQR89799.1"/>
    <property type="molecule type" value="Genomic_DNA"/>
</dbReference>
<dbReference type="SUPFAM" id="SSF52058">
    <property type="entry name" value="L domain-like"/>
    <property type="match status" value="2"/>
</dbReference>
<feature type="region of interest" description="Disordered" evidence="1">
    <location>
        <begin position="342"/>
        <end position="363"/>
    </location>
</feature>
<evidence type="ECO:0000256" key="2">
    <source>
        <dbReference type="SAM" id="Phobius"/>
    </source>
</evidence>
<proteinExistence type="predicted"/>
<dbReference type="Gene3D" id="1.10.510.10">
    <property type="entry name" value="Transferase(Phosphotransferase) domain 1"/>
    <property type="match status" value="2"/>
</dbReference>
<feature type="compositionally biased region" description="Polar residues" evidence="1">
    <location>
        <begin position="984"/>
        <end position="999"/>
    </location>
</feature>
<feature type="domain" description="Protein kinase" evidence="4">
    <location>
        <begin position="1035"/>
        <end position="1299"/>
    </location>
</feature>
<accession>A0A1V9YVH2</accession>
<dbReference type="Gene3D" id="3.30.200.20">
    <property type="entry name" value="Phosphorylase Kinase, domain 1"/>
    <property type="match status" value="1"/>
</dbReference>
<keyword evidence="2" id="KW-0812">Transmembrane</keyword>
<organism evidence="5 6">
    <name type="scientific">Achlya hypogyna</name>
    <name type="common">Oomycete</name>
    <name type="synonym">Protoachlya hypogyna</name>
    <dbReference type="NCBI Taxonomy" id="1202772"/>
    <lineage>
        <taxon>Eukaryota</taxon>
        <taxon>Sar</taxon>
        <taxon>Stramenopiles</taxon>
        <taxon>Oomycota</taxon>
        <taxon>Saprolegniomycetes</taxon>
        <taxon>Saprolegniales</taxon>
        <taxon>Achlyaceae</taxon>
        <taxon>Achlya</taxon>
    </lineage>
</organism>
<feature type="transmembrane region" description="Helical" evidence="2">
    <location>
        <begin position="287"/>
        <end position="307"/>
    </location>
</feature>
<keyword evidence="5" id="KW-0808">Transferase</keyword>
<feature type="domain" description="Protein kinase" evidence="4">
    <location>
        <begin position="283"/>
        <end position="599"/>
    </location>
</feature>
<dbReference type="PROSITE" id="PS00108">
    <property type="entry name" value="PROTEIN_KINASE_ST"/>
    <property type="match status" value="1"/>
</dbReference>
<gene>
    <name evidence="5" type="ORF">ACHHYP_06041</name>
</gene>
<feature type="transmembrane region" description="Helical" evidence="2">
    <location>
        <begin position="677"/>
        <end position="696"/>
    </location>
</feature>
<keyword evidence="2" id="KW-1133">Transmembrane helix</keyword>
<dbReference type="Proteomes" id="UP000243579">
    <property type="component" value="Unassembled WGS sequence"/>
</dbReference>
<keyword evidence="2" id="KW-0472">Membrane</keyword>
<dbReference type="SMART" id="SM00220">
    <property type="entry name" value="S_TKc"/>
    <property type="match status" value="1"/>
</dbReference>
<keyword evidence="6" id="KW-1185">Reference proteome</keyword>
<comment type="caution">
    <text evidence="5">The sequence shown here is derived from an EMBL/GenBank/DDBJ whole genome shotgun (WGS) entry which is preliminary data.</text>
</comment>
<dbReference type="GO" id="GO:0004674">
    <property type="term" value="F:protein serine/threonine kinase activity"/>
    <property type="evidence" value="ECO:0007669"/>
    <property type="project" value="TreeGrafter"/>
</dbReference>
<dbReference type="InterPro" id="IPR011009">
    <property type="entry name" value="Kinase-like_dom_sf"/>
</dbReference>
<evidence type="ECO:0000256" key="3">
    <source>
        <dbReference type="SAM" id="SignalP"/>
    </source>
</evidence>
<dbReference type="InterPro" id="IPR051681">
    <property type="entry name" value="Ser/Thr_Kinases-Pseudokinases"/>
</dbReference>
<feature type="region of interest" description="Disordered" evidence="1">
    <location>
        <begin position="937"/>
        <end position="1008"/>
    </location>
</feature>
<feature type="signal peptide" evidence="3">
    <location>
        <begin position="1"/>
        <end position="15"/>
    </location>
</feature>